<evidence type="ECO:0000256" key="10">
    <source>
        <dbReference type="ARBA" id="ARBA00033270"/>
    </source>
</evidence>
<dbReference type="GO" id="GO:0005886">
    <property type="term" value="C:plasma membrane"/>
    <property type="evidence" value="ECO:0007669"/>
    <property type="project" value="TreeGrafter"/>
</dbReference>
<organism evidence="17 18">
    <name type="scientific">Psychroflexus aurantiacus</name>
    <dbReference type="NCBI Taxonomy" id="2709310"/>
    <lineage>
        <taxon>Bacteria</taxon>
        <taxon>Pseudomonadati</taxon>
        <taxon>Bacteroidota</taxon>
        <taxon>Flavobacteriia</taxon>
        <taxon>Flavobacteriales</taxon>
        <taxon>Flavobacteriaceae</taxon>
        <taxon>Psychroflexus</taxon>
    </lineage>
</organism>
<keyword evidence="5" id="KW-0133">Cell shape</keyword>
<evidence type="ECO:0000256" key="1">
    <source>
        <dbReference type="ARBA" id="ARBA00004141"/>
    </source>
</evidence>
<evidence type="ECO:0000256" key="9">
    <source>
        <dbReference type="ARBA" id="ARBA00032370"/>
    </source>
</evidence>
<dbReference type="GO" id="GO:0032153">
    <property type="term" value="C:cell division site"/>
    <property type="evidence" value="ECO:0007669"/>
    <property type="project" value="TreeGrafter"/>
</dbReference>
<evidence type="ECO:0000256" key="13">
    <source>
        <dbReference type="ARBA" id="ARBA00041418"/>
    </source>
</evidence>
<dbReference type="Proteomes" id="UP000478505">
    <property type="component" value="Unassembled WGS sequence"/>
</dbReference>
<comment type="catalytic activity">
    <reaction evidence="15">
        <text>[GlcNAc-(1-&gt;4)-Mur2Ac(oyl-L-Ala-gamma-D-Glu-L-Lys-D-Ala-D-Ala)](n)-di-trans,octa-cis-undecaprenyl diphosphate + beta-D-GlcNAc-(1-&gt;4)-Mur2Ac(oyl-L-Ala-gamma-D-Glu-L-Lys-D-Ala-D-Ala)-di-trans,octa-cis-undecaprenyl diphosphate = [GlcNAc-(1-&gt;4)-Mur2Ac(oyl-L-Ala-gamma-D-Glu-L-Lys-D-Ala-D-Ala)](n+1)-di-trans,octa-cis-undecaprenyl diphosphate + di-trans,octa-cis-undecaprenyl diphosphate + H(+)</text>
        <dbReference type="Rhea" id="RHEA:23708"/>
        <dbReference type="Rhea" id="RHEA-COMP:9602"/>
        <dbReference type="Rhea" id="RHEA-COMP:9603"/>
        <dbReference type="ChEBI" id="CHEBI:15378"/>
        <dbReference type="ChEBI" id="CHEBI:58405"/>
        <dbReference type="ChEBI" id="CHEBI:60033"/>
        <dbReference type="ChEBI" id="CHEBI:78435"/>
        <dbReference type="EC" id="2.4.99.28"/>
    </reaction>
</comment>
<protein>
    <recommendedName>
        <fullName evidence="12">Probable peptidoglycan glycosyltransferase FtsW</fullName>
        <ecNumber evidence="14">2.4.99.28</ecNumber>
    </recommendedName>
    <alternativeName>
        <fullName evidence="13">Cell division protein FtsW</fullName>
    </alternativeName>
    <alternativeName>
        <fullName evidence="10">Cell wall polymerase</fullName>
    </alternativeName>
    <alternativeName>
        <fullName evidence="9">Peptidoglycan polymerase</fullName>
    </alternativeName>
</protein>
<feature type="transmembrane region" description="Helical" evidence="16">
    <location>
        <begin position="283"/>
        <end position="309"/>
    </location>
</feature>
<comment type="caution">
    <text evidence="17">The sequence shown here is derived from an EMBL/GenBank/DDBJ whole genome shotgun (WGS) entry which is preliminary data.</text>
</comment>
<keyword evidence="7 16" id="KW-1133">Transmembrane helix</keyword>
<keyword evidence="2" id="KW-0328">Glycosyltransferase</keyword>
<keyword evidence="6" id="KW-0573">Peptidoglycan synthesis</keyword>
<evidence type="ECO:0000256" key="16">
    <source>
        <dbReference type="SAM" id="Phobius"/>
    </source>
</evidence>
<dbReference type="GO" id="GO:0008955">
    <property type="term" value="F:peptidoglycan glycosyltransferase activity"/>
    <property type="evidence" value="ECO:0007669"/>
    <property type="project" value="UniProtKB-EC"/>
</dbReference>
<dbReference type="InterPro" id="IPR001182">
    <property type="entry name" value="FtsW/RodA"/>
</dbReference>
<feature type="transmembrane region" description="Helical" evidence="16">
    <location>
        <begin position="179"/>
        <end position="196"/>
    </location>
</feature>
<evidence type="ECO:0000256" key="7">
    <source>
        <dbReference type="ARBA" id="ARBA00022989"/>
    </source>
</evidence>
<evidence type="ECO:0000256" key="15">
    <source>
        <dbReference type="ARBA" id="ARBA00049902"/>
    </source>
</evidence>
<evidence type="ECO:0000313" key="18">
    <source>
        <dbReference type="Proteomes" id="UP000478505"/>
    </source>
</evidence>
<feature type="transmembrane region" description="Helical" evidence="16">
    <location>
        <begin position="122"/>
        <end position="143"/>
    </location>
</feature>
<accession>A0A6B3R8B2</accession>
<evidence type="ECO:0000256" key="11">
    <source>
        <dbReference type="ARBA" id="ARBA00038053"/>
    </source>
</evidence>
<dbReference type="GO" id="GO:0051301">
    <property type="term" value="P:cell division"/>
    <property type="evidence" value="ECO:0007669"/>
    <property type="project" value="InterPro"/>
</dbReference>
<comment type="similarity">
    <text evidence="11">Belongs to the SEDS family. FtsW subfamily.</text>
</comment>
<evidence type="ECO:0000256" key="6">
    <source>
        <dbReference type="ARBA" id="ARBA00022984"/>
    </source>
</evidence>
<evidence type="ECO:0000256" key="4">
    <source>
        <dbReference type="ARBA" id="ARBA00022692"/>
    </source>
</evidence>
<dbReference type="GO" id="GO:0008360">
    <property type="term" value="P:regulation of cell shape"/>
    <property type="evidence" value="ECO:0007669"/>
    <property type="project" value="UniProtKB-KW"/>
</dbReference>
<feature type="transmembrane region" description="Helical" evidence="16">
    <location>
        <begin position="321"/>
        <end position="346"/>
    </location>
</feature>
<dbReference type="PANTHER" id="PTHR30474">
    <property type="entry name" value="CELL CYCLE PROTEIN"/>
    <property type="match status" value="1"/>
</dbReference>
<keyword evidence="8 16" id="KW-0472">Membrane</keyword>
<keyword evidence="18" id="KW-1185">Reference proteome</keyword>
<gene>
    <name evidence="17" type="ORF">G3567_06280</name>
</gene>
<evidence type="ECO:0000256" key="3">
    <source>
        <dbReference type="ARBA" id="ARBA00022679"/>
    </source>
</evidence>
<name>A0A6B3R8B2_9FLAO</name>
<feature type="transmembrane region" description="Helical" evidence="16">
    <location>
        <begin position="203"/>
        <end position="224"/>
    </location>
</feature>
<feature type="transmembrane region" description="Helical" evidence="16">
    <location>
        <begin position="53"/>
        <end position="72"/>
    </location>
</feature>
<feature type="transmembrane region" description="Helical" evidence="16">
    <location>
        <begin position="155"/>
        <end position="173"/>
    </location>
</feature>
<comment type="subcellular location">
    <subcellularLocation>
        <location evidence="1">Membrane</location>
        <topology evidence="1">Multi-pass membrane protein</topology>
    </subcellularLocation>
</comment>
<evidence type="ECO:0000256" key="5">
    <source>
        <dbReference type="ARBA" id="ARBA00022960"/>
    </source>
</evidence>
<dbReference type="AlphaFoldDB" id="A0A6B3R8B2"/>
<keyword evidence="4 16" id="KW-0812">Transmembrane</keyword>
<feature type="transmembrane region" description="Helical" evidence="16">
    <location>
        <begin position="366"/>
        <end position="385"/>
    </location>
</feature>
<dbReference type="EMBL" id="JAAIKD010000003">
    <property type="protein sequence ID" value="NEV93754.1"/>
    <property type="molecule type" value="Genomic_DNA"/>
</dbReference>
<dbReference type="PANTHER" id="PTHR30474:SF2">
    <property type="entry name" value="PEPTIDOGLYCAN GLYCOSYLTRANSFERASE FTSW-RELATED"/>
    <property type="match status" value="1"/>
</dbReference>
<dbReference type="GO" id="GO:0009252">
    <property type="term" value="P:peptidoglycan biosynthetic process"/>
    <property type="evidence" value="ECO:0007669"/>
    <property type="project" value="UniProtKB-KW"/>
</dbReference>
<sequence length="413" mass="44862">MSTSSGVKEFFESIKGDKMLWSVAALLAIFSFIPVYSASSNLAYLNGASGSTFAYLVKHFIHLVLGFAILYATHKIPYRYFRGLSIILLPIVIVLLVVTLLQGTTIGGANASRWIQVPLVNFSFQTSTLASVVLLIYVARYLSKIKDTEYTFKETILPLWVPVFLVVGLILPANFSTAAIIFLMVLMLTFVGGYTLKYLAAVVGVGMLSLVVFGLSAKAFPGLFPNRVDTWISRVESFTQDEQSREQYQVEKAKIAIATGGITGNGIGKSVQRNFLPQSSSDFIYAIIVEEMGMVGGIGVILAYLFMLYRIAIIVTKSETVYGRLLVIAAGIPIIFQAFVNIAVAVEFLPVTGQTLPLVGSGGTSIWMTCLSLGIVISVSANNDVKASAEARQKERDDNLAIENPLEVLSETI</sequence>
<evidence type="ECO:0000256" key="14">
    <source>
        <dbReference type="ARBA" id="ARBA00044770"/>
    </source>
</evidence>
<proteinExistence type="inferred from homology"/>
<dbReference type="GO" id="GO:0015648">
    <property type="term" value="F:lipid-linked peptidoglycan transporter activity"/>
    <property type="evidence" value="ECO:0007669"/>
    <property type="project" value="TreeGrafter"/>
</dbReference>
<feature type="transmembrane region" description="Helical" evidence="16">
    <location>
        <begin position="20"/>
        <end position="38"/>
    </location>
</feature>
<dbReference type="EC" id="2.4.99.28" evidence="14"/>
<feature type="transmembrane region" description="Helical" evidence="16">
    <location>
        <begin position="84"/>
        <end position="102"/>
    </location>
</feature>
<evidence type="ECO:0000313" key="17">
    <source>
        <dbReference type="EMBL" id="NEV93754.1"/>
    </source>
</evidence>
<evidence type="ECO:0000256" key="12">
    <source>
        <dbReference type="ARBA" id="ARBA00041185"/>
    </source>
</evidence>
<dbReference type="Pfam" id="PF01098">
    <property type="entry name" value="FTSW_RODA_SPOVE"/>
    <property type="match status" value="1"/>
</dbReference>
<reference evidence="17 18" key="1">
    <citation type="submission" date="2020-02" db="EMBL/GenBank/DDBJ databases">
        <title>Flavobacteriaceae Psychroflexus bacterium YR1-1, complete genome.</title>
        <authorList>
            <person name="Li Y."/>
            <person name="Wu S."/>
        </authorList>
    </citation>
    <scope>NUCLEOTIDE SEQUENCE [LARGE SCALE GENOMIC DNA]</scope>
    <source>
        <strain evidence="17 18">YR1-1</strain>
    </source>
</reference>
<dbReference type="RefSeq" id="WP_164004478.1">
    <property type="nucleotide sequence ID" value="NZ_JAAIKD010000003.1"/>
</dbReference>
<evidence type="ECO:0000256" key="2">
    <source>
        <dbReference type="ARBA" id="ARBA00022676"/>
    </source>
</evidence>
<keyword evidence="3" id="KW-0808">Transferase</keyword>
<evidence type="ECO:0000256" key="8">
    <source>
        <dbReference type="ARBA" id="ARBA00023136"/>
    </source>
</evidence>